<dbReference type="GO" id="GO:0008137">
    <property type="term" value="F:NADH dehydrogenase (ubiquinone) activity"/>
    <property type="evidence" value="ECO:0007669"/>
    <property type="project" value="UniProtKB-UniRule"/>
</dbReference>
<gene>
    <name evidence="10" type="primary">NAD3</name>
</gene>
<comment type="catalytic activity">
    <reaction evidence="8 9">
        <text>a ubiquinone + NADH + 5 H(+)(in) = a ubiquinol + NAD(+) + 4 H(+)(out)</text>
        <dbReference type="Rhea" id="RHEA:29091"/>
        <dbReference type="Rhea" id="RHEA-COMP:9565"/>
        <dbReference type="Rhea" id="RHEA-COMP:9566"/>
        <dbReference type="ChEBI" id="CHEBI:15378"/>
        <dbReference type="ChEBI" id="CHEBI:16389"/>
        <dbReference type="ChEBI" id="CHEBI:17976"/>
        <dbReference type="ChEBI" id="CHEBI:57540"/>
        <dbReference type="ChEBI" id="CHEBI:57945"/>
        <dbReference type="EC" id="7.1.1.2"/>
    </reaction>
</comment>
<dbReference type="Pfam" id="PF00507">
    <property type="entry name" value="Oxidored_q4"/>
    <property type="match status" value="1"/>
</dbReference>
<proteinExistence type="inferred from homology"/>
<comment type="similarity">
    <text evidence="2 9">Belongs to the complex I subunit 3 family.</text>
</comment>
<sequence>MISVMCCLVLASLSSVLFVISILFSPKTVMDRSGLTPFECGFDASGLSRLPFSLRFYLIAIIFLIFDVEITFLLPLIPGWSSPSPATIVSGLLFLSILLGGTIYEWKEGSLNWAE</sequence>
<keyword evidence="9" id="KW-0520">NAD</keyword>
<feature type="transmembrane region" description="Helical" evidence="9">
    <location>
        <begin position="54"/>
        <end position="74"/>
    </location>
</feature>
<keyword evidence="9" id="KW-1278">Translocase</keyword>
<comment type="function">
    <text evidence="9">Core subunit of the mitochondrial membrane respiratory chain NADH dehydrogenase (Complex I) which catalyzes electron transfer from NADH through the respiratory chain, using ubiquinone as an electron acceptor. Essential for the catalytic activity of complex I.</text>
</comment>
<keyword evidence="5 9" id="KW-0812">Transmembrane</keyword>
<keyword evidence="4 9" id="KW-0813">Transport</keyword>
<dbReference type="Gene3D" id="1.20.58.1610">
    <property type="entry name" value="NADH:ubiquinone/plastoquinone oxidoreductase, chain 3"/>
    <property type="match status" value="1"/>
</dbReference>
<keyword evidence="7 9" id="KW-0472">Membrane</keyword>
<dbReference type="EMBL" id="MG729628">
    <property type="protein sequence ID" value="AYQ22950.1"/>
    <property type="molecule type" value="Genomic_DNA"/>
</dbReference>
<reference evidence="10" key="1">
    <citation type="submission" date="2017-12" db="EMBL/GenBank/DDBJ databases">
        <authorList>
            <person name="An J."/>
        </authorList>
    </citation>
    <scope>NUCLEOTIDE SEQUENCE</scope>
</reference>
<comment type="subcellular location">
    <subcellularLocation>
        <location evidence="1">Membrane</location>
    </subcellularLocation>
    <subcellularLocation>
        <location evidence="9">Mitochondrion membrane</location>
        <topology evidence="9">Multi-pass membrane protein</topology>
    </subcellularLocation>
</comment>
<evidence type="ECO:0000256" key="2">
    <source>
        <dbReference type="ARBA" id="ARBA00008472"/>
    </source>
</evidence>
<name>A0A8K1Y3K1_9CRUS</name>
<evidence type="ECO:0000256" key="6">
    <source>
        <dbReference type="ARBA" id="ARBA00022989"/>
    </source>
</evidence>
<dbReference type="GO" id="GO:0030964">
    <property type="term" value="C:NADH dehydrogenase complex"/>
    <property type="evidence" value="ECO:0007669"/>
    <property type="project" value="TreeGrafter"/>
</dbReference>
<keyword evidence="6 9" id="KW-1133">Transmembrane helix</keyword>
<geneLocation type="mitochondrion" evidence="10"/>
<dbReference type="InterPro" id="IPR038430">
    <property type="entry name" value="NDAH_ubi_oxred_su3_sf"/>
</dbReference>
<dbReference type="InterPro" id="IPR000440">
    <property type="entry name" value="NADH_UbQ/plastoQ_OxRdtase_su3"/>
</dbReference>
<evidence type="ECO:0000256" key="8">
    <source>
        <dbReference type="ARBA" id="ARBA00049551"/>
    </source>
</evidence>
<keyword evidence="9" id="KW-0249">Electron transport</keyword>
<dbReference type="PANTHER" id="PTHR11058">
    <property type="entry name" value="NADH-UBIQUINONE OXIDOREDUCTASE CHAIN 3"/>
    <property type="match status" value="1"/>
</dbReference>
<evidence type="ECO:0000256" key="9">
    <source>
        <dbReference type="RuleBase" id="RU003640"/>
    </source>
</evidence>
<keyword evidence="9 10" id="KW-0496">Mitochondrion</keyword>
<organism evidence="10">
    <name type="scientific">Pleurocryptella fimbriata</name>
    <dbReference type="NCBI Taxonomy" id="2480055"/>
    <lineage>
        <taxon>Eukaryota</taxon>
        <taxon>Metazoa</taxon>
        <taxon>Ecdysozoa</taxon>
        <taxon>Arthropoda</taxon>
        <taxon>Crustacea</taxon>
        <taxon>Multicrustacea</taxon>
        <taxon>Malacostraca</taxon>
        <taxon>Eumalacostraca</taxon>
        <taxon>Peracarida</taxon>
        <taxon>Isopoda</taxon>
        <taxon>Epicaridea</taxon>
        <taxon>Bopyridoidea</taxon>
        <taxon>Bopyridae</taxon>
        <taxon>Pleurocryptella</taxon>
    </lineage>
</organism>
<keyword evidence="9" id="KW-0679">Respiratory chain</keyword>
<dbReference type="EC" id="7.1.1.2" evidence="9"/>
<evidence type="ECO:0000256" key="5">
    <source>
        <dbReference type="ARBA" id="ARBA00022692"/>
    </source>
</evidence>
<evidence type="ECO:0000256" key="1">
    <source>
        <dbReference type="ARBA" id="ARBA00004370"/>
    </source>
</evidence>
<dbReference type="PANTHER" id="PTHR11058:SF9">
    <property type="entry name" value="NADH-UBIQUINONE OXIDOREDUCTASE CHAIN 3"/>
    <property type="match status" value="1"/>
</dbReference>
<feature type="transmembrane region" description="Helical" evidence="9">
    <location>
        <begin position="86"/>
        <end position="104"/>
    </location>
</feature>
<evidence type="ECO:0000313" key="10">
    <source>
        <dbReference type="EMBL" id="AYQ22950.1"/>
    </source>
</evidence>
<accession>A0A8K1Y3K1</accession>
<evidence type="ECO:0000256" key="3">
    <source>
        <dbReference type="ARBA" id="ARBA00021007"/>
    </source>
</evidence>
<dbReference type="GO" id="GO:0031966">
    <property type="term" value="C:mitochondrial membrane"/>
    <property type="evidence" value="ECO:0007669"/>
    <property type="project" value="UniProtKB-SubCell"/>
</dbReference>
<protein>
    <recommendedName>
        <fullName evidence="3 9">NADH-ubiquinone oxidoreductase chain 3</fullName>
        <ecNumber evidence="9">7.1.1.2</ecNumber>
    </recommendedName>
</protein>
<evidence type="ECO:0000256" key="4">
    <source>
        <dbReference type="ARBA" id="ARBA00022448"/>
    </source>
</evidence>
<dbReference type="AlphaFoldDB" id="A0A8K1Y3K1"/>
<evidence type="ECO:0000256" key="7">
    <source>
        <dbReference type="ARBA" id="ARBA00023136"/>
    </source>
</evidence>
<keyword evidence="9" id="KW-0830">Ubiquinone</keyword>